<dbReference type="InterPro" id="IPR044016">
    <property type="entry name" value="Big_13"/>
</dbReference>
<dbReference type="Pfam" id="PF17936">
    <property type="entry name" value="Big_6"/>
    <property type="match status" value="1"/>
</dbReference>
<feature type="domain" description="Bacterial Ig-like" evidence="4">
    <location>
        <begin position="413"/>
        <end position="486"/>
    </location>
</feature>
<dbReference type="AlphaFoldDB" id="A0A426FMY7"/>
<feature type="domain" description="Ig-like" evidence="2">
    <location>
        <begin position="668"/>
        <end position="688"/>
    </location>
</feature>
<feature type="region of interest" description="Disordered" evidence="1">
    <location>
        <begin position="176"/>
        <end position="223"/>
    </location>
</feature>
<evidence type="ECO:0008006" key="7">
    <source>
        <dbReference type="Google" id="ProtNLM"/>
    </source>
</evidence>
<name>A0A426FMY7_9BURK</name>
<dbReference type="OrthoDB" id="8947266at2"/>
<feature type="compositionally biased region" description="Pro residues" evidence="1">
    <location>
        <begin position="270"/>
        <end position="284"/>
    </location>
</feature>
<dbReference type="EMBL" id="RRUE01000002">
    <property type="protein sequence ID" value="RRN44029.1"/>
    <property type="molecule type" value="Genomic_DNA"/>
</dbReference>
<feature type="compositionally biased region" description="Polar residues" evidence="1">
    <location>
        <begin position="805"/>
        <end position="823"/>
    </location>
</feature>
<dbReference type="RefSeq" id="WP_125096228.1">
    <property type="nucleotide sequence ID" value="NZ_RRUE01000002.1"/>
</dbReference>
<comment type="caution">
    <text evidence="5">The sequence shown here is derived from an EMBL/GenBank/DDBJ whole genome shotgun (WGS) entry which is preliminary data.</text>
</comment>
<dbReference type="Pfam" id="PF19077">
    <property type="entry name" value="Big_13"/>
    <property type="match status" value="1"/>
</dbReference>
<reference evidence="5 6" key="1">
    <citation type="submission" date="2018-11" db="EMBL/GenBank/DDBJ databases">
        <title>Genome sequencing of Lautropia sp. KCOM 2505 (= ChDC F240).</title>
        <authorList>
            <person name="Kook J.-K."/>
            <person name="Park S.-N."/>
            <person name="Lim Y.K."/>
        </authorList>
    </citation>
    <scope>NUCLEOTIDE SEQUENCE [LARGE SCALE GENOMIC DNA]</scope>
    <source>
        <strain evidence="5 6">KCOM 2505</strain>
    </source>
</reference>
<dbReference type="NCBIfam" id="NF033510">
    <property type="entry name" value="Ca_tandemer"/>
    <property type="match status" value="3"/>
</dbReference>
<dbReference type="InterPro" id="IPR013783">
    <property type="entry name" value="Ig-like_fold"/>
</dbReference>
<feature type="region of interest" description="Disordered" evidence="1">
    <location>
        <begin position="775"/>
        <end position="823"/>
    </location>
</feature>
<evidence type="ECO:0000259" key="3">
    <source>
        <dbReference type="Pfam" id="PF17936"/>
    </source>
</evidence>
<feature type="domain" description="Bacterial Ig" evidence="3">
    <location>
        <begin position="510"/>
        <end position="578"/>
    </location>
</feature>
<sequence>MALVIETRSAQGDVSRTAVRAGTKRLTVRPGDVFRLYDNTTGKAPEGTEVRQLDNSIVIDHLNGDGAGTSTVVLSGFYSSCSVSTPCHLQLPASDNGMIDITASTPVADARPDGSFVLHAPGMSAAAVAATSAVGSGIGAAGGEAAGAAGTGAAGTAGAAADSAVLSGKGLADAGGAGAGGKHGATDTGSSRGYGAGPDTGVDTGTAGREADTAGNGHEPFINESSRPIIYGVGGAAVLGLALAGGGGGGGGDAPAPAPGAGAAGTTPTLPAPTPSAPAAPTVPPSTVDPKFVVTHSSVAKGKLPTLTGTGTAGATVKIDVDVTGDKTVDATYTTTVDAAGAWKADLATLKPTTGTLPAGGLSSNTSLTLTETAGATTATLPAFNLTADDAPPKAPTISPVAADNLISAAEATQPLAIGGTGDPDSLIKMTFGGQTYETTVGANGAWLVNVPSAAIPATGEATVSVTASDLAGNVSTATTQAVTVDKTPPVAPIVQYTGGTDNYVNAAEKAAGTTISGTAEANSTVKVTVGEISHEAKAGADGKWSVAFAGAELPAADGSYVVSATATDAAGNASVPSAGVPAMVVDTKAPSITDVHAGGNDRVRQGLPFTVTGKAEAGSKIDVIYTRGDGGKVPHAGTAPDGTGDDVAWSVPVFVAYSTSLGATQQSLQVTATDKAGNVTTIEHKFVVLGTLSLFGAGEAQTTEAAGTTIKSLDGTDGHTAGLDAVQAAGMGNPSSADTLLASTADKATSATGATGITASQTITLKTHDLLDAGSPKVEGALPSATQGAHGASAEATASASSTWHGTSPAQQVSTLLSQEEP</sequence>
<dbReference type="InterPro" id="IPR041498">
    <property type="entry name" value="Big_6"/>
</dbReference>
<accession>A0A426FMY7</accession>
<gene>
    <name evidence="5" type="ORF">EHV23_11645</name>
</gene>
<evidence type="ECO:0000313" key="5">
    <source>
        <dbReference type="EMBL" id="RRN44029.1"/>
    </source>
</evidence>
<feature type="compositionally biased region" description="Low complexity" evidence="1">
    <location>
        <begin position="793"/>
        <end position="804"/>
    </location>
</feature>
<feature type="region of interest" description="Disordered" evidence="1">
    <location>
        <begin position="247"/>
        <end position="284"/>
    </location>
</feature>
<dbReference type="InterPro" id="IPR022038">
    <property type="entry name" value="Ig-like_bact"/>
</dbReference>
<dbReference type="Pfam" id="PF12245">
    <property type="entry name" value="Big_3_2"/>
    <property type="match status" value="1"/>
</dbReference>
<evidence type="ECO:0000259" key="4">
    <source>
        <dbReference type="Pfam" id="PF19077"/>
    </source>
</evidence>
<evidence type="ECO:0000313" key="6">
    <source>
        <dbReference type="Proteomes" id="UP000270261"/>
    </source>
</evidence>
<proteinExistence type="predicted"/>
<feature type="compositionally biased region" description="Low complexity" evidence="1">
    <location>
        <begin position="259"/>
        <end position="269"/>
    </location>
</feature>
<organism evidence="5 6">
    <name type="scientific">Lautropia dentalis</name>
    <dbReference type="NCBI Taxonomy" id="2490857"/>
    <lineage>
        <taxon>Bacteria</taxon>
        <taxon>Pseudomonadati</taxon>
        <taxon>Pseudomonadota</taxon>
        <taxon>Betaproteobacteria</taxon>
        <taxon>Burkholderiales</taxon>
        <taxon>Burkholderiaceae</taxon>
        <taxon>Lautropia</taxon>
    </lineage>
</organism>
<evidence type="ECO:0000259" key="2">
    <source>
        <dbReference type="Pfam" id="PF12245"/>
    </source>
</evidence>
<dbReference type="Gene3D" id="2.60.40.10">
    <property type="entry name" value="Immunoglobulins"/>
    <property type="match status" value="4"/>
</dbReference>
<keyword evidence="6" id="KW-1185">Reference proteome</keyword>
<protein>
    <recommendedName>
        <fullName evidence="7">Bacterial Ig-like domain-containing protein</fullName>
    </recommendedName>
</protein>
<evidence type="ECO:0000256" key="1">
    <source>
        <dbReference type="SAM" id="MobiDB-lite"/>
    </source>
</evidence>
<dbReference type="Proteomes" id="UP000270261">
    <property type="component" value="Unassembled WGS sequence"/>
</dbReference>